<dbReference type="EMBL" id="VDLU01000005">
    <property type="protein sequence ID" value="TNJ26622.1"/>
    <property type="molecule type" value="Genomic_DNA"/>
</dbReference>
<feature type="compositionally biased region" description="Polar residues" evidence="2">
    <location>
        <begin position="704"/>
        <end position="720"/>
    </location>
</feature>
<feature type="region of interest" description="Disordered" evidence="2">
    <location>
        <begin position="399"/>
        <end position="989"/>
    </location>
</feature>
<feature type="compositionally biased region" description="Basic and acidic residues" evidence="2">
    <location>
        <begin position="503"/>
        <end position="517"/>
    </location>
</feature>
<feature type="compositionally biased region" description="Basic residues" evidence="2">
    <location>
        <begin position="474"/>
        <end position="485"/>
    </location>
</feature>
<reference evidence="3 4" key="1">
    <citation type="submission" date="2019-05" db="EMBL/GenBank/DDBJ databases">
        <title>The compact genome of Giardia muris reveals important steps in the evolution of intestinal protozoan parasites.</title>
        <authorList>
            <person name="Xu F."/>
            <person name="Jimenez-Gonzalez A."/>
            <person name="Einarsson E."/>
            <person name="Astvaldsson A."/>
            <person name="Peirasmaki D."/>
            <person name="Eckmann L."/>
            <person name="Andersson J.O."/>
            <person name="Svard S.G."/>
            <person name="Jerlstrom-Hultqvist J."/>
        </authorList>
    </citation>
    <scope>NUCLEOTIDE SEQUENCE [LARGE SCALE GENOMIC DNA]</scope>
    <source>
        <strain evidence="3 4">Roberts-Thomson</strain>
    </source>
</reference>
<evidence type="ECO:0000313" key="4">
    <source>
        <dbReference type="Proteomes" id="UP000315496"/>
    </source>
</evidence>
<keyword evidence="4" id="KW-1185">Reference proteome</keyword>
<feature type="compositionally biased region" description="Low complexity" evidence="2">
    <location>
        <begin position="601"/>
        <end position="614"/>
    </location>
</feature>
<feature type="compositionally biased region" description="Low complexity" evidence="2">
    <location>
        <begin position="916"/>
        <end position="925"/>
    </location>
</feature>
<feature type="compositionally biased region" description="Polar residues" evidence="2">
    <location>
        <begin position="934"/>
        <end position="943"/>
    </location>
</feature>
<dbReference type="AlphaFoldDB" id="A0A4Z1SLS7"/>
<feature type="region of interest" description="Disordered" evidence="2">
    <location>
        <begin position="333"/>
        <end position="361"/>
    </location>
</feature>
<feature type="coiled-coil region" evidence="1">
    <location>
        <begin position="68"/>
        <end position="102"/>
    </location>
</feature>
<feature type="compositionally biased region" description="Polar residues" evidence="2">
    <location>
        <begin position="875"/>
        <end position="889"/>
    </location>
</feature>
<feature type="compositionally biased region" description="Low complexity" evidence="2">
    <location>
        <begin position="795"/>
        <end position="838"/>
    </location>
</feature>
<feature type="compositionally biased region" description="Pro residues" evidence="2">
    <location>
        <begin position="671"/>
        <end position="683"/>
    </location>
</feature>
<dbReference type="VEuPathDB" id="GiardiaDB:GMRT_11326"/>
<feature type="compositionally biased region" description="Basic residues" evidence="2">
    <location>
        <begin position="492"/>
        <end position="502"/>
    </location>
</feature>
<feature type="compositionally biased region" description="Polar residues" evidence="2">
    <location>
        <begin position="856"/>
        <end position="866"/>
    </location>
</feature>
<keyword evidence="1" id="KW-0175">Coiled coil</keyword>
<comment type="caution">
    <text evidence="3">The sequence shown here is derived from an EMBL/GenBank/DDBJ whole genome shotgun (WGS) entry which is preliminary data.</text>
</comment>
<sequence length="989" mass="106141">MELVSHQVLEKKLQATLQACAQLQKEKAELGDELTRAQASREKLHTKYVGLQAEYARLVADISPDEKLREAQRDLEKRNHEIGVLKQKIVFLEKQKEVAQRDADHRFNTMRTRLTAERTAKLMTDAKRTLMASGPTDRTDTIMARTLLRTAEHPDDEDWDLLKLASERQDAAQYWEHECRKAQTRLREYEGRKARAATRSEAETERYLQGCHDSTGLMAALVQRLLAYLTDAVRLCPPLSRIEDPLTKLADEAKAVNDRIYADKQMRPETHAAVESLARNEDIHRALRPLCDYLIQSARDEGTSVIASPAPPRLSPPAYNAAASARIIPKDANIVQPPGLRGPSGTGTEPKVASAPDERMRDSYASRDAYFEKERAPQHHHRQSSHIADDSIGAINLSRVSNAPEGDQRVGKSKHASRYEDSAFVQCDDKRRRHKHRQRRRHRSASTSSSYSLSANSSYSDSESGSSVDVSSRDRRRHESSRHSKTRSERSHTHRTSSHRSHRDSSVRQDQPSERSRYSQYEASTNAGSSVPPPLPPPTLGDNVMQRPPSVPILASPKSSDADSGYGHSSRRPPSAEYAEPGPNFNGQQSASQSARSEGRAAPVTKNPATKPAAPAVPPRAAPSECSQPASSLTHSRSQTRSGVGSSTPQPQSHSHSQSQSLQQSTTPPTRKTPPSLPSPLTPPGADTSIPCLPTPDESLSGLDGTSQKPPIPGSSTPGQCSAPPPPPDMAASAPPANQSGIGVGASGTLGISMTSTISALTPASSIGGPDDSVEVSASMRPRPERTPGTVPAQARMPATTTSTMSTTSMTVTTAAAAATTTGATGTTGTTTGPTRRNPPARPEVGTERAPVAGRTPTQKKLSVSETAAKYQRPSVGSTGSFRGSQSGPERSFTHVSVPVDNLTGRIPDDSAYTNSALSSLAGASPSPPPSGSVVQLTSSSRRYTGPGRARAADVQPGALLTSEDRGSIPGRRGDAEWTGAAVKDPTMA</sequence>
<feature type="compositionally biased region" description="Polar residues" evidence="2">
    <location>
        <begin position="518"/>
        <end position="529"/>
    </location>
</feature>
<gene>
    <name evidence="3" type="ORF">GMRT_11326</name>
</gene>
<feature type="compositionally biased region" description="Low complexity" evidence="2">
    <location>
        <begin position="646"/>
        <end position="670"/>
    </location>
</feature>
<evidence type="ECO:0000256" key="1">
    <source>
        <dbReference type="SAM" id="Coils"/>
    </source>
</evidence>
<evidence type="ECO:0000313" key="3">
    <source>
        <dbReference type="EMBL" id="TNJ26622.1"/>
    </source>
</evidence>
<proteinExistence type="predicted"/>
<feature type="compositionally biased region" description="Low complexity" evidence="2">
    <location>
        <begin position="445"/>
        <end position="470"/>
    </location>
</feature>
<feature type="compositionally biased region" description="Polar residues" evidence="2">
    <location>
        <begin position="625"/>
        <end position="645"/>
    </location>
</feature>
<accession>A0A4Z1SLS7</accession>
<feature type="compositionally biased region" description="Basic residues" evidence="2">
    <location>
        <begin position="431"/>
        <end position="444"/>
    </location>
</feature>
<feature type="compositionally biased region" description="Basic and acidic residues" evidence="2">
    <location>
        <begin position="963"/>
        <end position="976"/>
    </location>
</feature>
<feature type="coiled-coil region" evidence="1">
    <location>
        <begin position="6"/>
        <end position="40"/>
    </location>
</feature>
<name>A0A4Z1SLS7_GIAMU</name>
<organism evidence="3 4">
    <name type="scientific">Giardia muris</name>
    <dbReference type="NCBI Taxonomy" id="5742"/>
    <lineage>
        <taxon>Eukaryota</taxon>
        <taxon>Metamonada</taxon>
        <taxon>Diplomonadida</taxon>
        <taxon>Hexamitidae</taxon>
        <taxon>Giardiinae</taxon>
        <taxon>Giardia</taxon>
    </lineage>
</organism>
<dbReference type="Proteomes" id="UP000315496">
    <property type="component" value="Chromosome 5"/>
</dbReference>
<feature type="compositionally biased region" description="Polar residues" evidence="2">
    <location>
        <begin position="750"/>
        <end position="765"/>
    </location>
</feature>
<protein>
    <submittedName>
        <fullName evidence="3">Uncharacterized protein</fullName>
    </submittedName>
</protein>
<evidence type="ECO:0000256" key="2">
    <source>
        <dbReference type="SAM" id="MobiDB-lite"/>
    </source>
</evidence>
<feature type="compositionally biased region" description="Polar residues" evidence="2">
    <location>
        <begin position="585"/>
        <end position="596"/>
    </location>
</feature>